<dbReference type="GeneID" id="100842350"/>
<protein>
    <recommendedName>
        <fullName evidence="6">Pollen Ole e 1 allergen and extensin family protein</fullName>
    </recommendedName>
</protein>
<feature type="region of interest" description="Disordered" evidence="1">
    <location>
        <begin position="146"/>
        <end position="198"/>
    </location>
</feature>
<feature type="compositionally biased region" description="Polar residues" evidence="1">
    <location>
        <begin position="170"/>
        <end position="182"/>
    </location>
</feature>
<dbReference type="PANTHER" id="PTHR47273:SF6">
    <property type="entry name" value="POLLEN OLE E 1 ALLERGEN AND EXTENSIN FAMILY PROTEIN"/>
    <property type="match status" value="1"/>
</dbReference>
<dbReference type="Proteomes" id="UP000008810">
    <property type="component" value="Chromosome 3"/>
</dbReference>
<dbReference type="KEGG" id="bdi:100842350"/>
<name>I1I191_BRADI</name>
<evidence type="ECO:0000313" key="3">
    <source>
        <dbReference type="EMBL" id="KQJ95236.1"/>
    </source>
</evidence>
<dbReference type="PANTHER" id="PTHR47273">
    <property type="entry name" value="EXPRESSED PROTEIN"/>
    <property type="match status" value="1"/>
</dbReference>
<evidence type="ECO:0008006" key="6">
    <source>
        <dbReference type="Google" id="ProtNLM"/>
    </source>
</evidence>
<reference evidence="3 4" key="1">
    <citation type="journal article" date="2010" name="Nature">
        <title>Genome sequencing and analysis of the model grass Brachypodium distachyon.</title>
        <authorList>
            <consortium name="International Brachypodium Initiative"/>
        </authorList>
    </citation>
    <scope>NUCLEOTIDE SEQUENCE [LARGE SCALE GENOMIC DNA]</scope>
    <source>
        <strain evidence="3">Bd21</strain>
        <strain evidence="4">cv. Bd21</strain>
    </source>
</reference>
<dbReference type="RefSeq" id="XP_003571441.1">
    <property type="nucleotide sequence ID" value="XM_003571393.4"/>
</dbReference>
<proteinExistence type="predicted"/>
<dbReference type="eggNOG" id="ENOG502S4G1">
    <property type="taxonomic scope" value="Eukaryota"/>
</dbReference>
<evidence type="ECO:0000313" key="4">
    <source>
        <dbReference type="EnsemblPlants" id="KQJ95236"/>
    </source>
</evidence>
<dbReference type="OrthoDB" id="744797at2759"/>
<organism evidence="3">
    <name type="scientific">Brachypodium distachyon</name>
    <name type="common">Purple false brome</name>
    <name type="synonym">Trachynia distachya</name>
    <dbReference type="NCBI Taxonomy" id="15368"/>
    <lineage>
        <taxon>Eukaryota</taxon>
        <taxon>Viridiplantae</taxon>
        <taxon>Streptophyta</taxon>
        <taxon>Embryophyta</taxon>
        <taxon>Tracheophyta</taxon>
        <taxon>Spermatophyta</taxon>
        <taxon>Magnoliopsida</taxon>
        <taxon>Liliopsida</taxon>
        <taxon>Poales</taxon>
        <taxon>Poaceae</taxon>
        <taxon>BOP clade</taxon>
        <taxon>Pooideae</taxon>
        <taxon>Stipodae</taxon>
        <taxon>Brachypodieae</taxon>
        <taxon>Brachypodium</taxon>
    </lineage>
</organism>
<dbReference type="OMA" id="ACHQRRR"/>
<accession>I1I191</accession>
<dbReference type="Gramene" id="KQJ95236">
    <property type="protein sequence ID" value="KQJ95236"/>
    <property type="gene ID" value="BRADI_3g15970v3"/>
</dbReference>
<reference evidence="3" key="2">
    <citation type="submission" date="2017-06" db="EMBL/GenBank/DDBJ databases">
        <title>WGS assembly of Brachypodium distachyon.</title>
        <authorList>
            <consortium name="The International Brachypodium Initiative"/>
            <person name="Lucas S."/>
            <person name="Harmon-Smith M."/>
            <person name="Lail K."/>
            <person name="Tice H."/>
            <person name="Grimwood J."/>
            <person name="Bruce D."/>
            <person name="Barry K."/>
            <person name="Shu S."/>
            <person name="Lindquist E."/>
            <person name="Wang M."/>
            <person name="Pitluck S."/>
            <person name="Vogel J.P."/>
            <person name="Garvin D.F."/>
            <person name="Mockler T.C."/>
            <person name="Schmutz J."/>
            <person name="Rokhsar D."/>
            <person name="Bevan M.W."/>
        </authorList>
    </citation>
    <scope>NUCLEOTIDE SEQUENCE</scope>
    <source>
        <strain evidence="3">Bd21</strain>
    </source>
</reference>
<keyword evidence="5" id="KW-1185">Reference proteome</keyword>
<evidence type="ECO:0000256" key="1">
    <source>
        <dbReference type="SAM" id="MobiDB-lite"/>
    </source>
</evidence>
<sequence length="198" mass="20672">MVLARGGAAASLLLLPLLFAAVAAAKAAGAPSTSMEAYFSAEELVRIAGYGEEPVSTVLVSGQILCVLCLRPGSDLLTFQLPGSKVAVTCKSEGPNTSTMAANSAFATTDESGNFTIELPSRLHATPNLEDACSVTVLTLPPDSACHAGHSPGSPYRLQPSSSEEDGVRTYTTGSIWLQHNDTPSEECVQEESRSDQR</sequence>
<evidence type="ECO:0000256" key="2">
    <source>
        <dbReference type="SAM" id="SignalP"/>
    </source>
</evidence>
<feature type="signal peptide" evidence="2">
    <location>
        <begin position="1"/>
        <end position="24"/>
    </location>
</feature>
<dbReference type="AlphaFoldDB" id="I1I191"/>
<dbReference type="HOGENOM" id="CLU_078644_0_0_1"/>
<evidence type="ECO:0000313" key="5">
    <source>
        <dbReference type="Proteomes" id="UP000008810"/>
    </source>
</evidence>
<dbReference type="EMBL" id="CM000882">
    <property type="protein sequence ID" value="KQJ95236.1"/>
    <property type="molecule type" value="Genomic_DNA"/>
</dbReference>
<dbReference type="EnsemblPlants" id="KQJ95236">
    <property type="protein sequence ID" value="KQJ95236"/>
    <property type="gene ID" value="BRADI_3g15970v3"/>
</dbReference>
<reference evidence="4" key="3">
    <citation type="submission" date="2018-08" db="UniProtKB">
        <authorList>
            <consortium name="EnsemblPlants"/>
        </authorList>
    </citation>
    <scope>IDENTIFICATION</scope>
    <source>
        <strain evidence="4">cv. Bd21</strain>
    </source>
</reference>
<dbReference type="Pfam" id="PF01190">
    <property type="entry name" value="Pollen_Ole_e_1"/>
    <property type="match status" value="1"/>
</dbReference>
<dbReference type="STRING" id="15368.I1I191"/>
<keyword evidence="2" id="KW-0732">Signal</keyword>
<gene>
    <name evidence="4" type="primary">LOC100842350</name>
    <name evidence="3" type="ORF">BRADI_3g15970v3</name>
</gene>
<feature type="chain" id="PRO_5014095016" description="Pollen Ole e 1 allergen and extensin family protein" evidence="2">
    <location>
        <begin position="25"/>
        <end position="198"/>
    </location>
</feature>